<dbReference type="Proteomes" id="UP000285575">
    <property type="component" value="Unassembled WGS sequence"/>
</dbReference>
<evidence type="ECO:0000313" key="1">
    <source>
        <dbReference type="EMBL" id="RVU49305.1"/>
    </source>
</evidence>
<evidence type="ECO:0000313" key="2">
    <source>
        <dbReference type="Proteomes" id="UP000285575"/>
    </source>
</evidence>
<gene>
    <name evidence="1" type="ORF">EOE66_01665</name>
</gene>
<dbReference type="RefSeq" id="WP_128226942.1">
    <property type="nucleotide sequence ID" value="NZ_SACR01000001.1"/>
</dbReference>
<organism evidence="1 2">
    <name type="scientific">Rubrivivax rivuli</name>
    <dbReference type="NCBI Taxonomy" id="1862385"/>
    <lineage>
        <taxon>Bacteria</taxon>
        <taxon>Pseudomonadati</taxon>
        <taxon>Pseudomonadota</taxon>
        <taxon>Betaproteobacteria</taxon>
        <taxon>Burkholderiales</taxon>
        <taxon>Sphaerotilaceae</taxon>
        <taxon>Rubrivivax</taxon>
    </lineage>
</organism>
<comment type="caution">
    <text evidence="1">The sequence shown here is derived from an EMBL/GenBank/DDBJ whole genome shotgun (WGS) entry which is preliminary data.</text>
</comment>
<dbReference type="OrthoDB" id="8903985at2"/>
<accession>A0A437RRI7</accession>
<keyword evidence="2" id="KW-1185">Reference proteome</keyword>
<reference evidence="1 2" key="1">
    <citation type="submission" date="2019-01" db="EMBL/GenBank/DDBJ databases">
        <authorList>
            <person name="Chen W.-M."/>
        </authorList>
    </citation>
    <scope>NUCLEOTIDE SEQUENCE [LARGE SCALE GENOMIC DNA]</scope>
    <source>
        <strain evidence="1 2">KYPY4</strain>
    </source>
</reference>
<name>A0A437RRI7_9BURK</name>
<dbReference type="EMBL" id="SACR01000001">
    <property type="protein sequence ID" value="RVU49305.1"/>
    <property type="molecule type" value="Genomic_DNA"/>
</dbReference>
<dbReference type="AlphaFoldDB" id="A0A437RRI7"/>
<proteinExistence type="predicted"/>
<protein>
    <submittedName>
        <fullName evidence="1">Uncharacterized protein</fullName>
    </submittedName>
</protein>
<sequence>MKALSPPPPGPPPAPERWALKAGDAATATLLIPADLKRERRFEIACAITVAVPEAAPGPAPWLQMTVLADGAQQWQRRLPAQNPGEFDGLDFRFSRRVPVGKPLRVTVSVAGQGVRRRTLHIEADEIA</sequence>